<feature type="transmembrane region" description="Helical" evidence="6">
    <location>
        <begin position="40"/>
        <end position="60"/>
    </location>
</feature>
<evidence type="ECO:0000256" key="4">
    <source>
        <dbReference type="ARBA" id="ARBA00023136"/>
    </source>
</evidence>
<proteinExistence type="inferred from homology"/>
<evidence type="ECO:0000256" key="5">
    <source>
        <dbReference type="ARBA" id="ARBA00023329"/>
    </source>
</evidence>
<keyword evidence="4 6" id="KW-0472">Membrane</keyword>
<keyword evidence="2 6" id="KW-0256">Endoplasmic reticulum</keyword>
<comment type="function">
    <text evidence="6">Required for the assembly of the V0 complex of the vacuolar ATPase (V-ATPase) in the endoplasmic reticulum.</text>
</comment>
<protein>
    <submittedName>
        <fullName evidence="8">VMA21-like domain-containing protein</fullName>
    </submittedName>
</protein>
<comment type="caution">
    <text evidence="6">Lacks conserved residue(s) required for the propagation of feature annotation.</text>
</comment>
<evidence type="ECO:0000313" key="9">
    <source>
        <dbReference type="Proteomes" id="UP001610446"/>
    </source>
</evidence>
<feature type="region of interest" description="Disordered" evidence="7">
    <location>
        <begin position="1"/>
        <end position="31"/>
    </location>
</feature>
<comment type="caution">
    <text evidence="8">The sequence shown here is derived from an EMBL/GenBank/DDBJ whole genome shotgun (WGS) entry which is preliminary data.</text>
</comment>
<evidence type="ECO:0000256" key="1">
    <source>
        <dbReference type="ARBA" id="ARBA00022692"/>
    </source>
</evidence>
<keyword evidence="3 6" id="KW-1133">Transmembrane helix</keyword>
<sequence length="112" mass="12061">MKMATRRPGKSYAEAAVAPSPGEKIPEGNSDTSPAVPMHVIWKLVGFTAAMITTPVGMYFASVSLGSSTTVAAILAAVMANVILFLYIYVAWQEDKEEREAEAARRKGRKAQ</sequence>
<dbReference type="Pfam" id="PF09446">
    <property type="entry name" value="VMA21"/>
    <property type="match status" value="1"/>
</dbReference>
<evidence type="ECO:0000313" key="8">
    <source>
        <dbReference type="EMBL" id="KAL2846953.1"/>
    </source>
</evidence>
<dbReference type="PANTHER" id="PTHR31792:SF3">
    <property type="entry name" value="VACUOLAR ATPASE ASSEMBLY INTEGRAL MEMBRANE PROTEIN VMA21"/>
    <property type="match status" value="1"/>
</dbReference>
<dbReference type="EMBL" id="JBFXLU010000059">
    <property type="protein sequence ID" value="KAL2846953.1"/>
    <property type="molecule type" value="Genomic_DNA"/>
</dbReference>
<evidence type="ECO:0000256" key="3">
    <source>
        <dbReference type="ARBA" id="ARBA00022989"/>
    </source>
</evidence>
<comment type="subcellular location">
    <subcellularLocation>
        <location evidence="6">Endoplasmic reticulum membrane</location>
        <topology evidence="6">Multi-pass membrane protein</topology>
    </subcellularLocation>
    <subcellularLocation>
        <location evidence="6">Endoplasmic reticulum-Golgi intermediate compartment membrane</location>
        <topology evidence="6">Multi-pass membrane protein</topology>
    </subcellularLocation>
    <subcellularLocation>
        <location evidence="6">Cytoplasmic vesicle</location>
        <location evidence="6">COPII-coated vesicle membrane</location>
        <topology evidence="6">Multi-pass membrane protein</topology>
    </subcellularLocation>
</comment>
<evidence type="ECO:0000256" key="6">
    <source>
        <dbReference type="HAMAP-Rule" id="MF_03058"/>
    </source>
</evidence>
<keyword evidence="5 6" id="KW-0968">Cytoplasmic vesicle</keyword>
<reference evidence="8 9" key="1">
    <citation type="submission" date="2024-07" db="EMBL/GenBank/DDBJ databases">
        <title>Section-level genome sequencing and comparative genomics of Aspergillus sections Usti and Cavernicolus.</title>
        <authorList>
            <consortium name="Lawrence Berkeley National Laboratory"/>
            <person name="Nybo J.L."/>
            <person name="Vesth T.C."/>
            <person name="Theobald S."/>
            <person name="Frisvad J.C."/>
            <person name="Larsen T.O."/>
            <person name="Kjaerboelling I."/>
            <person name="Rothschild-Mancinelli K."/>
            <person name="Lyhne E.K."/>
            <person name="Kogle M.E."/>
            <person name="Barry K."/>
            <person name="Clum A."/>
            <person name="Na H."/>
            <person name="Ledsgaard L."/>
            <person name="Lin J."/>
            <person name="Lipzen A."/>
            <person name="Kuo A."/>
            <person name="Riley R."/>
            <person name="Mondo S."/>
            <person name="Labutti K."/>
            <person name="Haridas S."/>
            <person name="Pangalinan J."/>
            <person name="Salamov A.A."/>
            <person name="Simmons B.A."/>
            <person name="Magnuson J.K."/>
            <person name="Chen J."/>
            <person name="Drula E."/>
            <person name="Henrissat B."/>
            <person name="Wiebenga A."/>
            <person name="Lubbers R.J."/>
            <person name="Gomes A.C."/>
            <person name="Makela M.R."/>
            <person name="Stajich J."/>
            <person name="Grigoriev I.V."/>
            <person name="Mortensen U.H."/>
            <person name="De Vries R.P."/>
            <person name="Baker S.E."/>
            <person name="Andersen M.R."/>
        </authorList>
    </citation>
    <scope>NUCLEOTIDE SEQUENCE [LARGE SCALE GENOMIC DNA]</scope>
    <source>
        <strain evidence="8 9">CBS 123904</strain>
    </source>
</reference>
<keyword evidence="1 6" id="KW-0812">Transmembrane</keyword>
<dbReference type="HAMAP" id="MF_03058">
    <property type="entry name" value="VMA21"/>
    <property type="match status" value="1"/>
</dbReference>
<dbReference type="InterPro" id="IPR019013">
    <property type="entry name" value="Vma21"/>
</dbReference>
<name>A0ABR4K3Q4_9EURO</name>
<dbReference type="PANTHER" id="PTHR31792">
    <property type="entry name" value="VACUOLAR ATPASE ASSEMBLY INTEGRAL MEMBRANE PROTEIN VMA21"/>
    <property type="match status" value="1"/>
</dbReference>
<comment type="similarity">
    <text evidence="6">Belongs to the VMA21 family.</text>
</comment>
<organism evidence="8 9">
    <name type="scientific">Aspergillus pseudoustus</name>
    <dbReference type="NCBI Taxonomy" id="1810923"/>
    <lineage>
        <taxon>Eukaryota</taxon>
        <taxon>Fungi</taxon>
        <taxon>Dikarya</taxon>
        <taxon>Ascomycota</taxon>
        <taxon>Pezizomycotina</taxon>
        <taxon>Eurotiomycetes</taxon>
        <taxon>Eurotiomycetidae</taxon>
        <taxon>Eurotiales</taxon>
        <taxon>Aspergillaceae</taxon>
        <taxon>Aspergillus</taxon>
        <taxon>Aspergillus subgen. Nidulantes</taxon>
    </lineage>
</organism>
<gene>
    <name evidence="8" type="ORF">BJY01DRAFT_168405</name>
</gene>
<evidence type="ECO:0000256" key="7">
    <source>
        <dbReference type="SAM" id="MobiDB-lite"/>
    </source>
</evidence>
<feature type="transmembrane region" description="Helical" evidence="6">
    <location>
        <begin position="72"/>
        <end position="92"/>
    </location>
</feature>
<keyword evidence="9" id="KW-1185">Reference proteome</keyword>
<evidence type="ECO:0000256" key="2">
    <source>
        <dbReference type="ARBA" id="ARBA00022824"/>
    </source>
</evidence>
<accession>A0ABR4K3Q4</accession>
<dbReference type="Proteomes" id="UP001610446">
    <property type="component" value="Unassembled WGS sequence"/>
</dbReference>